<dbReference type="NCBIfam" id="TIGR00756">
    <property type="entry name" value="PPR"/>
    <property type="match status" value="2"/>
</dbReference>
<dbReference type="EMBL" id="SDMP01000005">
    <property type="protein sequence ID" value="RYR57055.1"/>
    <property type="molecule type" value="Genomic_DNA"/>
</dbReference>
<evidence type="ECO:0000313" key="4">
    <source>
        <dbReference type="EMBL" id="RYR57055.1"/>
    </source>
</evidence>
<dbReference type="AlphaFoldDB" id="A0A445D1M4"/>
<comment type="caution">
    <text evidence="4">The sequence shown here is derived from an EMBL/GenBank/DDBJ whole genome shotgun (WGS) entry which is preliminary data.</text>
</comment>
<gene>
    <name evidence="4" type="ORF">Ahy_A05g022796</name>
</gene>
<proteinExistence type="inferred from homology"/>
<dbReference type="Pfam" id="PF13041">
    <property type="entry name" value="PPR_2"/>
    <property type="match status" value="1"/>
</dbReference>
<evidence type="ECO:0008006" key="6">
    <source>
        <dbReference type="Google" id="ProtNLM"/>
    </source>
</evidence>
<name>A0A445D1M4_ARAHY</name>
<protein>
    <recommendedName>
        <fullName evidence="6">Pentatricopeptide repeat-containing protein</fullName>
    </recommendedName>
</protein>
<dbReference type="Proteomes" id="UP000289738">
    <property type="component" value="Chromosome A05"/>
</dbReference>
<evidence type="ECO:0000256" key="2">
    <source>
        <dbReference type="ARBA" id="ARBA00022737"/>
    </source>
</evidence>
<dbReference type="InterPro" id="IPR011990">
    <property type="entry name" value="TPR-like_helical_dom_sf"/>
</dbReference>
<evidence type="ECO:0000313" key="5">
    <source>
        <dbReference type="Proteomes" id="UP000289738"/>
    </source>
</evidence>
<evidence type="ECO:0000256" key="3">
    <source>
        <dbReference type="PROSITE-ProRule" id="PRU00708"/>
    </source>
</evidence>
<feature type="repeat" description="PPR" evidence="3">
    <location>
        <begin position="64"/>
        <end position="98"/>
    </location>
</feature>
<evidence type="ECO:0000256" key="1">
    <source>
        <dbReference type="ARBA" id="ARBA00007626"/>
    </source>
</evidence>
<sequence>MLSLFSSSPIKLRYAFQFPNSVPHSALRLCFPSTSSLHSHSHSQSLDEAVDSFTRMLSMRPPPSIIQFTKILGSLAKTNHFPTAISLFQQLQARGIAPNLFTLSIVINCCCGMSRMTLAFSAFAKILRMGFQPDASAGLWISLRPSHLWDLDQWAL</sequence>
<dbReference type="PROSITE" id="PS51375">
    <property type="entry name" value="PPR"/>
    <property type="match status" value="2"/>
</dbReference>
<accession>A0A445D1M4</accession>
<dbReference type="PANTHER" id="PTHR47941">
    <property type="entry name" value="PENTATRICOPEPTIDE REPEAT-CONTAINING PROTEIN 3, MITOCHONDRIAL"/>
    <property type="match status" value="1"/>
</dbReference>
<organism evidence="4 5">
    <name type="scientific">Arachis hypogaea</name>
    <name type="common">Peanut</name>
    <dbReference type="NCBI Taxonomy" id="3818"/>
    <lineage>
        <taxon>Eukaryota</taxon>
        <taxon>Viridiplantae</taxon>
        <taxon>Streptophyta</taxon>
        <taxon>Embryophyta</taxon>
        <taxon>Tracheophyta</taxon>
        <taxon>Spermatophyta</taxon>
        <taxon>Magnoliopsida</taxon>
        <taxon>eudicotyledons</taxon>
        <taxon>Gunneridae</taxon>
        <taxon>Pentapetalae</taxon>
        <taxon>rosids</taxon>
        <taxon>fabids</taxon>
        <taxon>Fabales</taxon>
        <taxon>Fabaceae</taxon>
        <taxon>Papilionoideae</taxon>
        <taxon>50 kb inversion clade</taxon>
        <taxon>dalbergioids sensu lato</taxon>
        <taxon>Dalbergieae</taxon>
        <taxon>Pterocarpus clade</taxon>
        <taxon>Arachis</taxon>
    </lineage>
</organism>
<dbReference type="InterPro" id="IPR002885">
    <property type="entry name" value="PPR_rpt"/>
</dbReference>
<keyword evidence="5" id="KW-1185">Reference proteome</keyword>
<reference evidence="4 5" key="1">
    <citation type="submission" date="2019-01" db="EMBL/GenBank/DDBJ databases">
        <title>Sequencing of cultivated peanut Arachis hypogaea provides insights into genome evolution and oil improvement.</title>
        <authorList>
            <person name="Chen X."/>
        </authorList>
    </citation>
    <scope>NUCLEOTIDE SEQUENCE [LARGE SCALE GENOMIC DNA]</scope>
    <source>
        <strain evidence="5">cv. Fuhuasheng</strain>
        <tissue evidence="4">Leaves</tissue>
    </source>
</reference>
<feature type="repeat" description="PPR" evidence="3">
    <location>
        <begin position="99"/>
        <end position="133"/>
    </location>
</feature>
<keyword evidence="2" id="KW-0677">Repeat</keyword>
<comment type="similarity">
    <text evidence="1">Belongs to the PPR family. P subfamily.</text>
</comment>
<dbReference type="Gene3D" id="1.25.40.10">
    <property type="entry name" value="Tetratricopeptide repeat domain"/>
    <property type="match status" value="1"/>
</dbReference>